<keyword evidence="1" id="KW-1133">Transmembrane helix</keyword>
<evidence type="ECO:0000313" key="3">
    <source>
        <dbReference type="Proteomes" id="UP000249467"/>
    </source>
</evidence>
<dbReference type="AlphaFoldDB" id="A0A2W4VZG2"/>
<name>A0A2W4VZG2_9CYAN</name>
<dbReference type="Proteomes" id="UP000249467">
    <property type="component" value="Unassembled WGS sequence"/>
</dbReference>
<reference evidence="2 3" key="2">
    <citation type="submission" date="2018-06" db="EMBL/GenBank/DDBJ databases">
        <title>Metagenomic assembly of (sub)arctic Cyanobacteria and their associated microbiome from non-axenic cultures.</title>
        <authorList>
            <person name="Baurain D."/>
        </authorList>
    </citation>
    <scope>NUCLEOTIDE SEQUENCE [LARGE SCALE GENOMIC DNA]</scope>
    <source>
        <strain evidence="2">ULC066bin1</strain>
    </source>
</reference>
<evidence type="ECO:0008006" key="4">
    <source>
        <dbReference type="Google" id="ProtNLM"/>
    </source>
</evidence>
<feature type="transmembrane region" description="Helical" evidence="1">
    <location>
        <begin position="168"/>
        <end position="188"/>
    </location>
</feature>
<dbReference type="PANTHER" id="PTHR20992">
    <property type="entry name" value="AT15442P-RELATED"/>
    <property type="match status" value="1"/>
</dbReference>
<comment type="caution">
    <text evidence="2">The sequence shown here is derived from an EMBL/GenBank/DDBJ whole genome shotgun (WGS) entry which is preliminary data.</text>
</comment>
<organism evidence="2 3">
    <name type="scientific">Pseudanabaena frigida</name>
    <dbReference type="NCBI Taxonomy" id="945775"/>
    <lineage>
        <taxon>Bacteria</taxon>
        <taxon>Bacillati</taxon>
        <taxon>Cyanobacteriota</taxon>
        <taxon>Cyanophyceae</taxon>
        <taxon>Pseudanabaenales</taxon>
        <taxon>Pseudanabaenaceae</taxon>
        <taxon>Pseudanabaena</taxon>
    </lineage>
</organism>
<feature type="transmembrane region" description="Helical" evidence="1">
    <location>
        <begin position="208"/>
        <end position="230"/>
    </location>
</feature>
<feature type="transmembrane region" description="Helical" evidence="1">
    <location>
        <begin position="143"/>
        <end position="161"/>
    </location>
</feature>
<sequence length="598" mass="65775">MNKPEDIPTLWQNSRNWLGMQMGVDEHRKAEVYLEISQAATLRDASYWLQVVFAAGIATLGLILNSPAVIIGAMLISPLMGPILSLGLSLATGDFVLLARAIANLTLSCTVAISFAVILIFSLPFKEITSEIVGRTQPNTLDLVIALFSGAVGALATCRPIKGVVNSIPGAAIAVALMPPLCVVGYGIGTALSLNLSDGFQTARGGGLLFLTNLVAIAFSSLLVFLALHIDTDTVREKVRIWEANDPESDIIQTFLGNYPFLQKLRPIGSLLGRLLVGLLAVLALLVPLSNAFGRLGNEVAQKQRQNFLRRNVTEIWQKDFGTLPDGQPRSTIERVSIREQDRLINLQLNIFTSKLYSPIEKEQYIKELAQKIDKEPKQIQLTLNEIPIASNEILTKQEEVKTVVETPAPNFQELQVNLFQKLNASLVDLALPPKVQLLDYAVTTSKAQAIVVSITYLSDRDLSDDARSLVIQDIRTRLDIKDANVKLEHINTSAGEILFEEDKSILPLSANSTLDKIGALLKNYPSLNLNISISRRNSESFSFEKSRYNAIALYLFTKWQIGQERIRLSVLSGLSSELTPIKLPQDGRSSLRLNVNN</sequence>
<reference evidence="2 3" key="1">
    <citation type="submission" date="2018-04" db="EMBL/GenBank/DDBJ databases">
        <authorList>
            <person name="Go L.Y."/>
            <person name="Mitchell J.A."/>
        </authorList>
    </citation>
    <scope>NUCLEOTIDE SEQUENCE [LARGE SCALE GENOMIC DNA]</scope>
    <source>
        <strain evidence="2">ULC066bin1</strain>
    </source>
</reference>
<dbReference type="InterPro" id="IPR005240">
    <property type="entry name" value="DUF389"/>
</dbReference>
<gene>
    <name evidence="2" type="ORF">DCF19_20790</name>
</gene>
<dbReference type="Pfam" id="PF04087">
    <property type="entry name" value="DUF389"/>
    <property type="match status" value="1"/>
</dbReference>
<dbReference type="EMBL" id="QBML01000038">
    <property type="protein sequence ID" value="PZO36647.1"/>
    <property type="molecule type" value="Genomic_DNA"/>
</dbReference>
<feature type="transmembrane region" description="Helical" evidence="1">
    <location>
        <begin position="70"/>
        <end position="90"/>
    </location>
</feature>
<evidence type="ECO:0000313" key="2">
    <source>
        <dbReference type="EMBL" id="PZO36647.1"/>
    </source>
</evidence>
<feature type="transmembrane region" description="Helical" evidence="1">
    <location>
        <begin position="271"/>
        <end position="289"/>
    </location>
</feature>
<keyword evidence="1" id="KW-0472">Membrane</keyword>
<protein>
    <recommendedName>
        <fullName evidence="4">TIGR00341 family protein</fullName>
    </recommendedName>
</protein>
<dbReference type="PANTHER" id="PTHR20992:SF9">
    <property type="entry name" value="AT15442P-RELATED"/>
    <property type="match status" value="1"/>
</dbReference>
<accession>A0A2W4VZG2</accession>
<dbReference type="NCBIfam" id="TIGR00271">
    <property type="entry name" value="uncharacterized hydrophobic domain"/>
    <property type="match status" value="1"/>
</dbReference>
<keyword evidence="1" id="KW-0812">Transmembrane</keyword>
<proteinExistence type="predicted"/>
<feature type="transmembrane region" description="Helical" evidence="1">
    <location>
        <begin position="47"/>
        <end position="64"/>
    </location>
</feature>
<feature type="transmembrane region" description="Helical" evidence="1">
    <location>
        <begin position="102"/>
        <end position="123"/>
    </location>
</feature>
<evidence type="ECO:0000256" key="1">
    <source>
        <dbReference type="SAM" id="Phobius"/>
    </source>
</evidence>